<comment type="cofactor">
    <cofactor evidence="1">
        <name>FAD</name>
        <dbReference type="ChEBI" id="CHEBI:57692"/>
    </cofactor>
</comment>
<proteinExistence type="inferred from homology"/>
<dbReference type="Gene3D" id="3.30.43.10">
    <property type="entry name" value="Uridine Diphospho-n-acetylenolpyruvylglucosamine Reductase, domain 2"/>
    <property type="match status" value="1"/>
</dbReference>
<evidence type="ECO:0000256" key="2">
    <source>
        <dbReference type="ARBA" id="ARBA00005466"/>
    </source>
</evidence>
<dbReference type="AlphaFoldDB" id="A0A9P7ZPX3"/>
<dbReference type="EMBL" id="MU251250">
    <property type="protein sequence ID" value="KAG9255513.1"/>
    <property type="molecule type" value="Genomic_DNA"/>
</dbReference>
<dbReference type="SUPFAM" id="SSF56176">
    <property type="entry name" value="FAD-binding/transporter-associated domain-like"/>
    <property type="match status" value="1"/>
</dbReference>
<dbReference type="Proteomes" id="UP000887229">
    <property type="component" value="Unassembled WGS sequence"/>
</dbReference>
<sequence length="1105" mass="121189">MSDTLHSKQQGSRPTSKAKRPDRQALSCSECRRRKQKCSQGQPCTNCARRFPQPICDYAFKPRGKRKSNPDDVAAQAVSKQSPYAHLGLAGIQEAVLQLEMRPGIAEYSTAADSLRAHYRHWLPFRLAATNQRQTGSWQPGGALQEILEKYSSDDAATHSADDWLFDAARLIWEAEGKQRPQSSLQSLDAEMRYLPMVPTRLNKELLRTHLRLLSRYKACISGRPDPDHPFMKHWVPCMIQDPLLIKIIQFTSACFLNEIRHLPKSVVVALRGTVFQSLNEYLQSPQTQTTDVAILAVTEMVLDEWYWGGTQALHAHMKGLRTMVAMRGGLQDLGMHGYIAKAILINDVCMALAHETQPEIYGRPGFSFVDPIMVPYQSSLNTPYLTGWPSFASMAGSLQIHVYTAQILDDMRAVFEAVLSLPEDATPEMSQGAVSVASWAYGRLGELPDAVALYTPVTSIHGSDNGSPNGSSDSSSPAGAANNARDRSPPPNEASDPVYRMVRMAATVYCRAILSRVPTSQVCSESEMFQIWGLSWNMLIGRRSAILGIYIWVMLAIAPSCHTAAPARFIKTTIVNGMMTAAVENWHVAVDAAAAALRVQRWLQGSTSLNLVTGGESAIEKHGFANVPVAMADFQKLRDAIASGSVLVPGDEGYEDSLKRWSKTAEKRAQVVVKASNASEVSTAIKFAVENGIPLTAAGGGHATSGTSSSEGMVIDLSKMRQVNIDKDNHTITFGGGCLWKDLDDALDPLDLAIVGGTVNHTGVGGLILGGGHGYLSSKHGLTIDNLLSVEIVTADGTVQEASAEQNPDLFWAVRGAGAQFGVVTKFTSRVHPQGSVYSGALIFMADKLPQLVDAINKFHDKDNREGHCIVLAIGYGPDGQSHMLIVSPLFHGSEEDGREFFKDLFDVGPIMDTTQVMRMRNVNELINPLAGHGIRRLMGSGNVVMPLKAEDVQKTADSFWNFCDATPGATPQSAIALEFFPMHKVREVGLEETAYTNRGDYYDVVTMFGWTDPAHDNAIREFNREIVKQIRETLGYRYDPDKDEKQDAPIGRYINMEADALRPEDAYGSNLKRLREVKAKYDPSNVFYKWHGLDIKASGIGGL</sequence>
<feature type="compositionally biased region" description="Low complexity" evidence="7">
    <location>
        <begin position="463"/>
        <end position="484"/>
    </location>
</feature>
<dbReference type="CDD" id="cd00067">
    <property type="entry name" value="GAL4"/>
    <property type="match status" value="1"/>
</dbReference>
<comment type="caution">
    <text evidence="10">The sequence shown here is derived from an EMBL/GenBank/DDBJ whole genome shotgun (WGS) entry which is preliminary data.</text>
</comment>
<feature type="region of interest" description="Disordered" evidence="7">
    <location>
        <begin position="1"/>
        <end position="26"/>
    </location>
</feature>
<keyword evidence="5" id="KW-0560">Oxidoreductase</keyword>
<name>A0A9P7ZPX3_9HYPO</name>
<keyword evidence="6" id="KW-0539">Nucleus</keyword>
<dbReference type="Gene3D" id="3.30.465.10">
    <property type="match status" value="1"/>
</dbReference>
<feature type="domain" description="Zn(2)-C6 fungal-type" evidence="8">
    <location>
        <begin position="27"/>
        <end position="58"/>
    </location>
</feature>
<dbReference type="GO" id="GO:0008270">
    <property type="term" value="F:zinc ion binding"/>
    <property type="evidence" value="ECO:0007669"/>
    <property type="project" value="InterPro"/>
</dbReference>
<dbReference type="InterPro" id="IPR036318">
    <property type="entry name" value="FAD-bd_PCMH-like_sf"/>
</dbReference>
<comment type="similarity">
    <text evidence="2">Belongs to the oxygen-dependent FAD-linked oxidoreductase family.</text>
</comment>
<feature type="region of interest" description="Disordered" evidence="7">
    <location>
        <begin position="463"/>
        <end position="497"/>
    </location>
</feature>
<evidence type="ECO:0000259" key="9">
    <source>
        <dbReference type="PROSITE" id="PS51387"/>
    </source>
</evidence>
<dbReference type="Gene3D" id="3.40.462.20">
    <property type="match status" value="1"/>
</dbReference>
<dbReference type="OrthoDB" id="415825at2759"/>
<evidence type="ECO:0000259" key="8">
    <source>
        <dbReference type="PROSITE" id="PS50048"/>
    </source>
</evidence>
<gene>
    <name evidence="10" type="ORF">F5Z01DRAFT_619995</name>
</gene>
<dbReference type="PROSITE" id="PS00463">
    <property type="entry name" value="ZN2_CY6_FUNGAL_1"/>
    <property type="match status" value="1"/>
</dbReference>
<keyword evidence="11" id="KW-1185">Reference proteome</keyword>
<reference evidence="10" key="1">
    <citation type="journal article" date="2021" name="IMA Fungus">
        <title>Genomic characterization of three marine fungi, including Emericellopsis atlantica sp. nov. with signatures of a generalist lifestyle and marine biomass degradation.</title>
        <authorList>
            <person name="Hagestad O.C."/>
            <person name="Hou L."/>
            <person name="Andersen J.H."/>
            <person name="Hansen E.H."/>
            <person name="Altermark B."/>
            <person name="Li C."/>
            <person name="Kuhnert E."/>
            <person name="Cox R.J."/>
            <person name="Crous P.W."/>
            <person name="Spatafora J.W."/>
            <person name="Lail K."/>
            <person name="Amirebrahimi M."/>
            <person name="Lipzen A."/>
            <person name="Pangilinan J."/>
            <person name="Andreopoulos W."/>
            <person name="Hayes R.D."/>
            <person name="Ng V."/>
            <person name="Grigoriev I.V."/>
            <person name="Jackson S.A."/>
            <person name="Sutton T.D.S."/>
            <person name="Dobson A.D.W."/>
            <person name="Rama T."/>
        </authorList>
    </citation>
    <scope>NUCLEOTIDE SEQUENCE</scope>
    <source>
        <strain evidence="10">TS7</strain>
    </source>
</reference>
<evidence type="ECO:0000256" key="4">
    <source>
        <dbReference type="ARBA" id="ARBA00022827"/>
    </source>
</evidence>
<dbReference type="GeneID" id="70292024"/>
<evidence type="ECO:0000256" key="5">
    <source>
        <dbReference type="ARBA" id="ARBA00023002"/>
    </source>
</evidence>
<dbReference type="Pfam" id="PF08031">
    <property type="entry name" value="BBE"/>
    <property type="match status" value="1"/>
</dbReference>
<protein>
    <recommendedName>
        <fullName evidence="12">FAD-binding PCMH-type domain-containing protein</fullName>
    </recommendedName>
</protein>
<dbReference type="InterPro" id="IPR016169">
    <property type="entry name" value="FAD-bd_PCMH_sub2"/>
</dbReference>
<dbReference type="InterPro" id="IPR006094">
    <property type="entry name" value="Oxid_FAD_bind_N"/>
</dbReference>
<dbReference type="PROSITE" id="PS50048">
    <property type="entry name" value="ZN2_CY6_FUNGAL_2"/>
    <property type="match status" value="1"/>
</dbReference>
<dbReference type="InterPro" id="IPR050416">
    <property type="entry name" value="FAD-linked_Oxidoreductase"/>
</dbReference>
<dbReference type="GO" id="GO:0071949">
    <property type="term" value="F:FAD binding"/>
    <property type="evidence" value="ECO:0007669"/>
    <property type="project" value="InterPro"/>
</dbReference>
<dbReference type="Pfam" id="PF01565">
    <property type="entry name" value="FAD_binding_4"/>
    <property type="match status" value="1"/>
</dbReference>
<dbReference type="SMART" id="SM00066">
    <property type="entry name" value="GAL4"/>
    <property type="match status" value="1"/>
</dbReference>
<dbReference type="GO" id="GO:0016491">
    <property type="term" value="F:oxidoreductase activity"/>
    <property type="evidence" value="ECO:0007669"/>
    <property type="project" value="UniProtKB-KW"/>
</dbReference>
<dbReference type="RefSeq" id="XP_046119437.1">
    <property type="nucleotide sequence ID" value="XM_046261121.1"/>
</dbReference>
<evidence type="ECO:0000256" key="3">
    <source>
        <dbReference type="ARBA" id="ARBA00022630"/>
    </source>
</evidence>
<evidence type="ECO:0000256" key="7">
    <source>
        <dbReference type="SAM" id="MobiDB-lite"/>
    </source>
</evidence>
<evidence type="ECO:0000313" key="10">
    <source>
        <dbReference type="EMBL" id="KAG9255513.1"/>
    </source>
</evidence>
<dbReference type="Gene3D" id="4.10.240.10">
    <property type="entry name" value="Zn(2)-C6 fungal-type DNA-binding domain"/>
    <property type="match status" value="1"/>
</dbReference>
<dbReference type="GO" id="GO:0000981">
    <property type="term" value="F:DNA-binding transcription factor activity, RNA polymerase II-specific"/>
    <property type="evidence" value="ECO:0007669"/>
    <property type="project" value="InterPro"/>
</dbReference>
<dbReference type="SUPFAM" id="SSF57701">
    <property type="entry name" value="Zn2/Cys6 DNA-binding domain"/>
    <property type="match status" value="1"/>
</dbReference>
<dbReference type="InterPro" id="IPR012951">
    <property type="entry name" value="BBE"/>
</dbReference>
<dbReference type="InterPro" id="IPR016166">
    <property type="entry name" value="FAD-bd_PCMH"/>
</dbReference>
<feature type="domain" description="FAD-binding PCMH-type" evidence="9">
    <location>
        <begin position="665"/>
        <end position="835"/>
    </location>
</feature>
<dbReference type="InterPro" id="IPR001138">
    <property type="entry name" value="Zn2Cys6_DnaBD"/>
</dbReference>
<dbReference type="PANTHER" id="PTHR42973:SF39">
    <property type="entry name" value="FAD-BINDING PCMH-TYPE DOMAIN-CONTAINING PROTEIN"/>
    <property type="match status" value="1"/>
</dbReference>
<evidence type="ECO:0008006" key="12">
    <source>
        <dbReference type="Google" id="ProtNLM"/>
    </source>
</evidence>
<keyword evidence="4" id="KW-0274">FAD</keyword>
<dbReference type="InterPro" id="IPR036864">
    <property type="entry name" value="Zn2-C6_fun-type_DNA-bd_sf"/>
</dbReference>
<feature type="compositionally biased region" description="Polar residues" evidence="7">
    <location>
        <begin position="1"/>
        <end position="15"/>
    </location>
</feature>
<dbReference type="Pfam" id="PF00172">
    <property type="entry name" value="Zn_clus"/>
    <property type="match status" value="1"/>
</dbReference>
<organism evidence="10 11">
    <name type="scientific">Emericellopsis atlantica</name>
    <dbReference type="NCBI Taxonomy" id="2614577"/>
    <lineage>
        <taxon>Eukaryota</taxon>
        <taxon>Fungi</taxon>
        <taxon>Dikarya</taxon>
        <taxon>Ascomycota</taxon>
        <taxon>Pezizomycotina</taxon>
        <taxon>Sordariomycetes</taxon>
        <taxon>Hypocreomycetidae</taxon>
        <taxon>Hypocreales</taxon>
        <taxon>Bionectriaceae</taxon>
        <taxon>Emericellopsis</taxon>
    </lineage>
</organism>
<dbReference type="PANTHER" id="PTHR42973">
    <property type="entry name" value="BINDING OXIDOREDUCTASE, PUTATIVE (AFU_ORTHOLOGUE AFUA_1G17690)-RELATED"/>
    <property type="match status" value="1"/>
</dbReference>
<evidence type="ECO:0000256" key="6">
    <source>
        <dbReference type="ARBA" id="ARBA00023242"/>
    </source>
</evidence>
<evidence type="ECO:0000313" key="11">
    <source>
        <dbReference type="Proteomes" id="UP000887229"/>
    </source>
</evidence>
<dbReference type="InterPro" id="IPR016167">
    <property type="entry name" value="FAD-bd_PCMH_sub1"/>
</dbReference>
<keyword evidence="3" id="KW-0285">Flavoprotein</keyword>
<dbReference type="PROSITE" id="PS51387">
    <property type="entry name" value="FAD_PCMH"/>
    <property type="match status" value="1"/>
</dbReference>
<accession>A0A9P7ZPX3</accession>
<evidence type="ECO:0000256" key="1">
    <source>
        <dbReference type="ARBA" id="ARBA00001974"/>
    </source>
</evidence>